<accession>A0A9W7BTB6</accession>
<keyword evidence="3" id="KW-1185">Reference proteome</keyword>
<reference evidence="3" key="1">
    <citation type="journal article" date="2023" name="Commun. Biol.">
        <title>Genome analysis of Parmales, the sister group of diatoms, reveals the evolutionary specialization of diatoms from phago-mixotrophs to photoautotrophs.</title>
        <authorList>
            <person name="Ban H."/>
            <person name="Sato S."/>
            <person name="Yoshikawa S."/>
            <person name="Yamada K."/>
            <person name="Nakamura Y."/>
            <person name="Ichinomiya M."/>
            <person name="Sato N."/>
            <person name="Blanc-Mathieu R."/>
            <person name="Endo H."/>
            <person name="Kuwata A."/>
            <person name="Ogata H."/>
        </authorList>
    </citation>
    <scope>NUCLEOTIDE SEQUENCE [LARGE SCALE GENOMIC DNA]</scope>
    <source>
        <strain evidence="3">NIES 3699</strain>
    </source>
</reference>
<protein>
    <submittedName>
        <fullName evidence="2">Uncharacterized protein</fullName>
    </submittedName>
</protein>
<comment type="caution">
    <text evidence="2">The sequence shown here is derived from an EMBL/GenBank/DDBJ whole genome shotgun (WGS) entry which is preliminary data.</text>
</comment>
<evidence type="ECO:0000256" key="1">
    <source>
        <dbReference type="SAM" id="SignalP"/>
    </source>
</evidence>
<evidence type="ECO:0000313" key="2">
    <source>
        <dbReference type="EMBL" id="GMH94066.1"/>
    </source>
</evidence>
<dbReference type="Proteomes" id="UP001165160">
    <property type="component" value="Unassembled WGS sequence"/>
</dbReference>
<dbReference type="EMBL" id="BRXX01000150">
    <property type="protein sequence ID" value="GMH94066.1"/>
    <property type="molecule type" value="Genomic_DNA"/>
</dbReference>
<proteinExistence type="predicted"/>
<name>A0A9W7BTB6_9STRA</name>
<evidence type="ECO:0000313" key="3">
    <source>
        <dbReference type="Proteomes" id="UP001165160"/>
    </source>
</evidence>
<organism evidence="2 3">
    <name type="scientific">Triparma verrucosa</name>
    <dbReference type="NCBI Taxonomy" id="1606542"/>
    <lineage>
        <taxon>Eukaryota</taxon>
        <taxon>Sar</taxon>
        <taxon>Stramenopiles</taxon>
        <taxon>Ochrophyta</taxon>
        <taxon>Bolidophyceae</taxon>
        <taxon>Parmales</taxon>
        <taxon>Triparmaceae</taxon>
        <taxon>Triparma</taxon>
    </lineage>
</organism>
<gene>
    <name evidence="2" type="ORF">TrVE_jg6181</name>
</gene>
<dbReference type="AlphaFoldDB" id="A0A9W7BTB6"/>
<feature type="chain" id="PRO_5040778946" evidence="1">
    <location>
        <begin position="20"/>
        <end position="224"/>
    </location>
</feature>
<feature type="signal peptide" evidence="1">
    <location>
        <begin position="1"/>
        <end position="19"/>
    </location>
</feature>
<sequence length="224" mass="24895">MKFPFVLLIFAFVKSSISSSPISDSPQASSECVADKPQGLCTVSLSRHTFAPNNLLLPENVRGVFWIDAGTGMPGKSNPWVDLNYMIPFEEGSGKEGMFYTIDATPGYQSWEDVPESYPYIKSFTSLGTRSEVDPTDLTVRWSACGPTCGTRFEHYFPLPLSSPSEQKGPNEYIRKAVVFGVTVSEWKGYRVVDEKGERTEFWDKMVERFGDVALVIKGEDGGD</sequence>
<keyword evidence="1" id="KW-0732">Signal</keyword>